<dbReference type="PROSITE" id="PS51257">
    <property type="entry name" value="PROKAR_LIPOPROTEIN"/>
    <property type="match status" value="1"/>
</dbReference>
<sequence>MSRRAQDGSALLEVSLAMALMAACGLGLLSAQLGLARHASASAMLARAAFAVDAVGEAALASGAAARDQWRARAATLVPNGQVSVSGSQIALSWAAPRDEAAPEAGCTDAIATEEGRVCVALAFAP</sequence>
<keyword evidence="2" id="KW-1185">Reference proteome</keyword>
<dbReference type="RefSeq" id="WP_103706299.1">
    <property type="nucleotide sequence ID" value="NZ_PQGA01000014.1"/>
</dbReference>
<dbReference type="EMBL" id="PQGA01000014">
    <property type="protein sequence ID" value="POR48451.1"/>
    <property type="molecule type" value="Genomic_DNA"/>
</dbReference>
<evidence type="ECO:0000313" key="2">
    <source>
        <dbReference type="Proteomes" id="UP000237381"/>
    </source>
</evidence>
<evidence type="ECO:0008006" key="3">
    <source>
        <dbReference type="Google" id="ProtNLM"/>
    </source>
</evidence>
<name>A0A2S4M155_9BURK</name>
<reference evidence="1 2" key="1">
    <citation type="submission" date="2018-01" db="EMBL/GenBank/DDBJ databases">
        <title>Genomic Encyclopedia of Type Strains, Phase III (KMG-III): the genomes of soil and plant-associated and newly described type strains.</title>
        <authorList>
            <person name="Whitman W."/>
        </authorList>
    </citation>
    <scope>NUCLEOTIDE SEQUENCE [LARGE SCALE GENOMIC DNA]</scope>
    <source>
        <strain evidence="1 2">JCM 18070</strain>
    </source>
</reference>
<evidence type="ECO:0000313" key="1">
    <source>
        <dbReference type="EMBL" id="POR48451.1"/>
    </source>
</evidence>
<dbReference type="Proteomes" id="UP000237381">
    <property type="component" value="Unassembled WGS sequence"/>
</dbReference>
<organism evidence="1 2">
    <name type="scientific">Paraburkholderia eburnea</name>
    <dbReference type="NCBI Taxonomy" id="1189126"/>
    <lineage>
        <taxon>Bacteria</taxon>
        <taxon>Pseudomonadati</taxon>
        <taxon>Pseudomonadota</taxon>
        <taxon>Betaproteobacteria</taxon>
        <taxon>Burkholderiales</taxon>
        <taxon>Burkholderiaceae</taxon>
        <taxon>Paraburkholderia</taxon>
    </lineage>
</organism>
<comment type="caution">
    <text evidence="1">The sequence shown here is derived from an EMBL/GenBank/DDBJ whole genome shotgun (WGS) entry which is preliminary data.</text>
</comment>
<gene>
    <name evidence="1" type="ORF">B0G62_11434</name>
</gene>
<proteinExistence type="predicted"/>
<protein>
    <recommendedName>
        <fullName evidence="3">Type IV pilus assembly protein PilV</fullName>
    </recommendedName>
</protein>
<accession>A0A2S4M155</accession>
<dbReference type="AlphaFoldDB" id="A0A2S4M155"/>